<dbReference type="AlphaFoldDB" id="A0A5J5EDW7"/>
<gene>
    <name evidence="2" type="ORF">FN846DRAFT_896220</name>
</gene>
<organism evidence="2 3">
    <name type="scientific">Sphaerosporella brunnea</name>
    <dbReference type="NCBI Taxonomy" id="1250544"/>
    <lineage>
        <taxon>Eukaryota</taxon>
        <taxon>Fungi</taxon>
        <taxon>Dikarya</taxon>
        <taxon>Ascomycota</taxon>
        <taxon>Pezizomycotina</taxon>
        <taxon>Pezizomycetes</taxon>
        <taxon>Pezizales</taxon>
        <taxon>Pyronemataceae</taxon>
        <taxon>Sphaerosporella</taxon>
    </lineage>
</organism>
<dbReference type="Proteomes" id="UP000326924">
    <property type="component" value="Unassembled WGS sequence"/>
</dbReference>
<name>A0A5J5EDW7_9PEZI</name>
<keyword evidence="3" id="KW-1185">Reference proteome</keyword>
<proteinExistence type="predicted"/>
<accession>A0A5J5EDW7</accession>
<evidence type="ECO:0000313" key="2">
    <source>
        <dbReference type="EMBL" id="KAA8893156.1"/>
    </source>
</evidence>
<dbReference type="InParanoid" id="A0A5J5EDW7"/>
<evidence type="ECO:0000256" key="1">
    <source>
        <dbReference type="SAM" id="MobiDB-lite"/>
    </source>
</evidence>
<dbReference type="EMBL" id="VXIS01000488">
    <property type="protein sequence ID" value="KAA8893156.1"/>
    <property type="molecule type" value="Genomic_DNA"/>
</dbReference>
<comment type="caution">
    <text evidence="2">The sequence shown here is derived from an EMBL/GenBank/DDBJ whole genome shotgun (WGS) entry which is preliminary data.</text>
</comment>
<evidence type="ECO:0000313" key="3">
    <source>
        <dbReference type="Proteomes" id="UP000326924"/>
    </source>
</evidence>
<sequence>MLLEDLPPDRRTAVSAAPVSQEPSSTRCNSSNGDVAITLAEAEKAITGLNVSKHASGDPKAPAAARVLRIKPRPSATGKLRYAATRRPPSKGYRIHPTGWAHDDEQYRYYPDAYYGASRGAATTTEKAPLAPKPPRGTVRPSLFTAATQPCQADTPRTDGSWTAVVRKLTQKTAPTPTSSQPATPQLVAAKQELSQRLRTLIPGRDLYTPLPPAADYGFNMAGQ</sequence>
<protein>
    <submittedName>
        <fullName evidence="2">Uncharacterized protein</fullName>
    </submittedName>
</protein>
<feature type="compositionally biased region" description="Polar residues" evidence="1">
    <location>
        <begin position="21"/>
        <end position="32"/>
    </location>
</feature>
<reference evidence="2 3" key="1">
    <citation type="submission" date="2019-09" db="EMBL/GenBank/DDBJ databases">
        <title>Draft genome of the ectomycorrhizal ascomycete Sphaerosporella brunnea.</title>
        <authorList>
            <consortium name="DOE Joint Genome Institute"/>
            <person name="Benucci G.M."/>
            <person name="Marozzi G."/>
            <person name="Antonielli L."/>
            <person name="Sanchez S."/>
            <person name="Marco P."/>
            <person name="Wang X."/>
            <person name="Falini L.B."/>
            <person name="Barry K."/>
            <person name="Haridas S."/>
            <person name="Lipzen A."/>
            <person name="Labutti K."/>
            <person name="Grigoriev I.V."/>
            <person name="Murat C."/>
            <person name="Martin F."/>
            <person name="Albertini E."/>
            <person name="Donnini D."/>
            <person name="Bonito G."/>
        </authorList>
    </citation>
    <scope>NUCLEOTIDE SEQUENCE [LARGE SCALE GENOMIC DNA]</scope>
    <source>
        <strain evidence="2 3">Sb_GMNB300</strain>
    </source>
</reference>
<feature type="region of interest" description="Disordered" evidence="1">
    <location>
        <begin position="1"/>
        <end position="32"/>
    </location>
</feature>